<gene>
    <name evidence="1" type="ORF">CCS01_30505</name>
</gene>
<name>A0A2S6MUW7_RHOGL</name>
<dbReference type="InterPro" id="IPR036192">
    <property type="entry name" value="Cell_div_ZapA-like_sf"/>
</dbReference>
<dbReference type="InterPro" id="IPR007838">
    <property type="entry name" value="Cell_div_ZapA-like"/>
</dbReference>
<dbReference type="AlphaFoldDB" id="A0A2S6MUW7"/>
<reference evidence="1 2" key="1">
    <citation type="journal article" date="2018" name="Arch. Microbiol.">
        <title>New insights into the metabolic potential of the phototrophic purple bacterium Rhodopila globiformis DSM 161(T) from its draft genome sequence and evidence for a vanadium-dependent nitrogenase.</title>
        <authorList>
            <person name="Imhoff J.F."/>
            <person name="Rahn T."/>
            <person name="Kunzel S."/>
            <person name="Neulinger S.C."/>
        </authorList>
    </citation>
    <scope>NUCLEOTIDE SEQUENCE [LARGE SCALE GENOMIC DNA]</scope>
    <source>
        <strain evidence="1 2">DSM 161</strain>
    </source>
</reference>
<proteinExistence type="predicted"/>
<protein>
    <recommendedName>
        <fullName evidence="3">Cell division protein ZapA</fullName>
    </recommendedName>
</protein>
<dbReference type="OrthoDB" id="9797575at2"/>
<evidence type="ECO:0000313" key="1">
    <source>
        <dbReference type="EMBL" id="PPQ26160.1"/>
    </source>
</evidence>
<evidence type="ECO:0000313" key="2">
    <source>
        <dbReference type="Proteomes" id="UP000239724"/>
    </source>
</evidence>
<dbReference type="Proteomes" id="UP000239724">
    <property type="component" value="Unassembled WGS sequence"/>
</dbReference>
<dbReference type="RefSeq" id="WP_104522851.1">
    <property type="nucleotide sequence ID" value="NZ_NHRY01000272.1"/>
</dbReference>
<evidence type="ECO:0008006" key="3">
    <source>
        <dbReference type="Google" id="ProtNLM"/>
    </source>
</evidence>
<sequence>MAQIMLRINGYAYTIGCRDGEERHLELMGAEVNRYVERIRASAGPSGEARMLVMASLIMADEMAELRAKLGSITADGKPDDRLDNQLNRMADRAEEIADSLERPAHLREQDA</sequence>
<dbReference type="Pfam" id="PF05164">
    <property type="entry name" value="ZapA"/>
    <property type="match status" value="1"/>
</dbReference>
<dbReference type="EMBL" id="NHRY01000272">
    <property type="protein sequence ID" value="PPQ26160.1"/>
    <property type="molecule type" value="Genomic_DNA"/>
</dbReference>
<dbReference type="SUPFAM" id="SSF102829">
    <property type="entry name" value="Cell division protein ZapA-like"/>
    <property type="match status" value="1"/>
</dbReference>
<accession>A0A2S6MUW7</accession>
<keyword evidence="2" id="KW-1185">Reference proteome</keyword>
<organism evidence="1 2">
    <name type="scientific">Rhodopila globiformis</name>
    <name type="common">Rhodopseudomonas globiformis</name>
    <dbReference type="NCBI Taxonomy" id="1071"/>
    <lineage>
        <taxon>Bacteria</taxon>
        <taxon>Pseudomonadati</taxon>
        <taxon>Pseudomonadota</taxon>
        <taxon>Alphaproteobacteria</taxon>
        <taxon>Acetobacterales</taxon>
        <taxon>Acetobacteraceae</taxon>
        <taxon>Rhodopila</taxon>
    </lineage>
</organism>
<comment type="caution">
    <text evidence="1">The sequence shown here is derived from an EMBL/GenBank/DDBJ whole genome shotgun (WGS) entry which is preliminary data.</text>
</comment>